<evidence type="ECO:0000313" key="1">
    <source>
        <dbReference type="EMBL" id="KAF0528696.1"/>
    </source>
</evidence>
<dbReference type="AlphaFoldDB" id="A0A8H4ASP7"/>
<name>A0A8H4ASP7_GIGMA</name>
<comment type="caution">
    <text evidence="1">The sequence shown here is derived from an EMBL/GenBank/DDBJ whole genome shotgun (WGS) entry which is preliminary data.</text>
</comment>
<protein>
    <submittedName>
        <fullName evidence="1">Uncharacterized protein</fullName>
    </submittedName>
</protein>
<proteinExistence type="predicted"/>
<dbReference type="EMBL" id="WTPW01000265">
    <property type="protein sequence ID" value="KAF0528696.1"/>
    <property type="molecule type" value="Genomic_DNA"/>
</dbReference>
<sequence>MHTNNFEIGALKVKGEIREREKRRFYYRSAAEMDNAAGTYYESYLATNMELSSKRIIIKYPFVVKNQEIWNIHMELSLDYHEIGVNLDTCEMKLKKPLEIMLV</sequence>
<gene>
    <name evidence="1" type="ORF">F8M41_012997</name>
</gene>
<evidence type="ECO:0000313" key="2">
    <source>
        <dbReference type="Proteomes" id="UP000439903"/>
    </source>
</evidence>
<dbReference type="Proteomes" id="UP000439903">
    <property type="component" value="Unassembled WGS sequence"/>
</dbReference>
<accession>A0A8H4ASP7</accession>
<reference evidence="1 2" key="1">
    <citation type="journal article" date="2019" name="Environ. Microbiol.">
        <title>At the nexus of three kingdoms: the genome of the mycorrhizal fungus Gigaspora margarita provides insights into plant, endobacterial and fungal interactions.</title>
        <authorList>
            <person name="Venice F."/>
            <person name="Ghignone S."/>
            <person name="Salvioli di Fossalunga A."/>
            <person name="Amselem J."/>
            <person name="Novero M."/>
            <person name="Xianan X."/>
            <person name="Sedzielewska Toro K."/>
            <person name="Morin E."/>
            <person name="Lipzen A."/>
            <person name="Grigoriev I.V."/>
            <person name="Henrissat B."/>
            <person name="Martin F.M."/>
            <person name="Bonfante P."/>
        </authorList>
    </citation>
    <scope>NUCLEOTIDE SEQUENCE [LARGE SCALE GENOMIC DNA]</scope>
    <source>
        <strain evidence="1 2">BEG34</strain>
    </source>
</reference>
<keyword evidence="2" id="KW-1185">Reference proteome</keyword>
<organism evidence="1 2">
    <name type="scientific">Gigaspora margarita</name>
    <dbReference type="NCBI Taxonomy" id="4874"/>
    <lineage>
        <taxon>Eukaryota</taxon>
        <taxon>Fungi</taxon>
        <taxon>Fungi incertae sedis</taxon>
        <taxon>Mucoromycota</taxon>
        <taxon>Glomeromycotina</taxon>
        <taxon>Glomeromycetes</taxon>
        <taxon>Diversisporales</taxon>
        <taxon>Gigasporaceae</taxon>
        <taxon>Gigaspora</taxon>
    </lineage>
</organism>